<organism evidence="12 13">
    <name type="scientific">Anaerobium acetethylicum</name>
    <dbReference type="NCBI Taxonomy" id="1619234"/>
    <lineage>
        <taxon>Bacteria</taxon>
        <taxon>Bacillati</taxon>
        <taxon>Bacillota</taxon>
        <taxon>Clostridia</taxon>
        <taxon>Lachnospirales</taxon>
        <taxon>Lachnospiraceae</taxon>
        <taxon>Anaerobium</taxon>
    </lineage>
</organism>
<evidence type="ECO:0000256" key="3">
    <source>
        <dbReference type="ARBA" id="ARBA00022485"/>
    </source>
</evidence>
<dbReference type="InterPro" id="IPR013785">
    <property type="entry name" value="Aldolase_TIM"/>
</dbReference>
<accession>A0A1D3TXB9</accession>
<feature type="domain" description="4Fe-4S ferredoxin-type" evidence="10">
    <location>
        <begin position="46"/>
        <end position="75"/>
    </location>
</feature>
<evidence type="ECO:0000313" key="13">
    <source>
        <dbReference type="Proteomes" id="UP000199315"/>
    </source>
</evidence>
<comment type="catalytic activity">
    <reaction evidence="9">
        <text>glycyl-[protein] + reduced [flavodoxin] + S-adenosyl-L-methionine = glycin-2-yl radical-[protein] + semiquinone [flavodoxin] + 5'-deoxyadenosine + L-methionine + H(+)</text>
        <dbReference type="Rhea" id="RHEA:61976"/>
        <dbReference type="Rhea" id="RHEA-COMP:10622"/>
        <dbReference type="Rhea" id="RHEA-COMP:14480"/>
        <dbReference type="Rhea" id="RHEA-COMP:15993"/>
        <dbReference type="Rhea" id="RHEA-COMP:15994"/>
        <dbReference type="ChEBI" id="CHEBI:15378"/>
        <dbReference type="ChEBI" id="CHEBI:17319"/>
        <dbReference type="ChEBI" id="CHEBI:29947"/>
        <dbReference type="ChEBI" id="CHEBI:32722"/>
        <dbReference type="ChEBI" id="CHEBI:57618"/>
        <dbReference type="ChEBI" id="CHEBI:57844"/>
        <dbReference type="ChEBI" id="CHEBI:59789"/>
        <dbReference type="ChEBI" id="CHEBI:140311"/>
    </reaction>
</comment>
<evidence type="ECO:0000256" key="9">
    <source>
        <dbReference type="ARBA" id="ARBA00047365"/>
    </source>
</evidence>
<evidence type="ECO:0000256" key="1">
    <source>
        <dbReference type="ARBA" id="ARBA00001966"/>
    </source>
</evidence>
<dbReference type="InterPro" id="IPR034457">
    <property type="entry name" value="Organic_radical-activating"/>
</dbReference>
<dbReference type="InterPro" id="IPR040074">
    <property type="entry name" value="BssD/PflA/YjjW"/>
</dbReference>
<dbReference type="SFLD" id="SFLDG01118">
    <property type="entry name" value="activating_enzymes__group_2"/>
    <property type="match status" value="1"/>
</dbReference>
<dbReference type="InterPro" id="IPR017900">
    <property type="entry name" value="4Fe4S_Fe_S_CS"/>
</dbReference>
<keyword evidence="5" id="KW-0479">Metal-binding</keyword>
<dbReference type="PANTHER" id="PTHR30352:SF4">
    <property type="entry name" value="PYRUVATE FORMATE-LYASE 2-ACTIVATING ENZYME"/>
    <property type="match status" value="1"/>
</dbReference>
<dbReference type="InterPro" id="IPR007197">
    <property type="entry name" value="rSAM"/>
</dbReference>
<keyword evidence="12" id="KW-0670">Pyruvate</keyword>
<comment type="cofactor">
    <cofactor evidence="1">
        <name>[4Fe-4S] cluster</name>
        <dbReference type="ChEBI" id="CHEBI:49883"/>
    </cofactor>
</comment>
<keyword evidence="6" id="KW-0560">Oxidoreductase</keyword>
<evidence type="ECO:0000256" key="2">
    <source>
        <dbReference type="ARBA" id="ARBA00009777"/>
    </source>
</evidence>
<dbReference type="InterPro" id="IPR012839">
    <property type="entry name" value="Organic_radical_activase"/>
</dbReference>
<keyword evidence="12" id="KW-0456">Lyase</keyword>
<dbReference type="InterPro" id="IPR017896">
    <property type="entry name" value="4Fe4S_Fe-S-bd"/>
</dbReference>
<feature type="domain" description="Radical SAM core" evidence="11">
    <location>
        <begin position="12"/>
        <end position="304"/>
    </location>
</feature>
<evidence type="ECO:0000256" key="6">
    <source>
        <dbReference type="ARBA" id="ARBA00023002"/>
    </source>
</evidence>
<dbReference type="SUPFAM" id="SSF54862">
    <property type="entry name" value="4Fe-4S ferredoxins"/>
    <property type="match status" value="1"/>
</dbReference>
<protein>
    <submittedName>
        <fullName evidence="12">Pyruvate formate lyase activating enzyme</fullName>
    </submittedName>
</protein>
<dbReference type="Gene3D" id="3.20.20.70">
    <property type="entry name" value="Aldolase class I"/>
    <property type="match status" value="1"/>
</dbReference>
<dbReference type="NCBIfam" id="TIGR02494">
    <property type="entry name" value="PFLE_PFLC"/>
    <property type="match status" value="1"/>
</dbReference>
<keyword evidence="3" id="KW-0004">4Fe-4S</keyword>
<dbReference type="EMBL" id="FMKA01000029">
    <property type="protein sequence ID" value="SCP98949.1"/>
    <property type="molecule type" value="Genomic_DNA"/>
</dbReference>
<keyword evidence="4" id="KW-0949">S-adenosyl-L-methionine</keyword>
<dbReference type="PANTHER" id="PTHR30352">
    <property type="entry name" value="PYRUVATE FORMATE-LYASE-ACTIVATING ENZYME"/>
    <property type="match status" value="1"/>
</dbReference>
<dbReference type="PROSITE" id="PS51379">
    <property type="entry name" value="4FE4S_FER_2"/>
    <property type="match status" value="1"/>
</dbReference>
<gene>
    <name evidence="12" type="ORF">SAMN05421730_102929</name>
</gene>
<name>A0A1D3TXB9_9FIRM</name>
<dbReference type="GO" id="GO:0016491">
    <property type="term" value="F:oxidoreductase activity"/>
    <property type="evidence" value="ECO:0007669"/>
    <property type="project" value="UniProtKB-KW"/>
</dbReference>
<dbReference type="SFLD" id="SFLDG01066">
    <property type="entry name" value="organic_radical-activating_enz"/>
    <property type="match status" value="1"/>
</dbReference>
<comment type="similarity">
    <text evidence="2">Belongs to the organic radical-activating enzymes family.</text>
</comment>
<dbReference type="SUPFAM" id="SSF102114">
    <property type="entry name" value="Radical SAM enzymes"/>
    <property type="match status" value="1"/>
</dbReference>
<dbReference type="AlphaFoldDB" id="A0A1D3TXB9"/>
<evidence type="ECO:0000259" key="11">
    <source>
        <dbReference type="PROSITE" id="PS51918"/>
    </source>
</evidence>
<evidence type="ECO:0000313" key="12">
    <source>
        <dbReference type="EMBL" id="SCP98949.1"/>
    </source>
</evidence>
<dbReference type="PROSITE" id="PS51918">
    <property type="entry name" value="RADICAL_SAM"/>
    <property type="match status" value="1"/>
</dbReference>
<dbReference type="RefSeq" id="WP_091236185.1">
    <property type="nucleotide sequence ID" value="NZ_FMKA01000029.1"/>
</dbReference>
<keyword evidence="13" id="KW-1185">Reference proteome</keyword>
<evidence type="ECO:0000256" key="8">
    <source>
        <dbReference type="ARBA" id="ARBA00023014"/>
    </source>
</evidence>
<sequence length="308" mass="35174">MTRGTVTDIERYAINDGFGLRTTVFLKGCPLKCKWCSNPETQKFYQQMIYFQDKCIGCGACKEVCPYGAFTNGLEADREICEKCHDRIDAFKCVEECYPQCRKIAGDKMTVQEVVDIVKRDMPFYQLSGGGVTISGGEPLAQPQFTFELLKAFNENWIDTAIETCGVGAVEDYKLIAPFLKFAFMDLKCVDNRKHYEWTGADNELIKKNIICMDELSKKYGFQLIIRTPIIPGFNDSQEEVRGIAEFVANNCKNYIGMELLPYHKLGRGKYISLGRAYELAELATPTDEHMDKLIKILDEYKIPIYKF</sequence>
<keyword evidence="7" id="KW-0408">Iron</keyword>
<reference evidence="12 13" key="1">
    <citation type="submission" date="2016-09" db="EMBL/GenBank/DDBJ databases">
        <authorList>
            <person name="Capua I."/>
            <person name="De Benedictis P."/>
            <person name="Joannis T."/>
            <person name="Lombin L.H."/>
            <person name="Cattoli G."/>
        </authorList>
    </citation>
    <scope>NUCLEOTIDE SEQUENCE [LARGE SCALE GENOMIC DNA]</scope>
    <source>
        <strain evidence="12 13">GluBS11</strain>
    </source>
</reference>
<dbReference type="PROSITE" id="PS00198">
    <property type="entry name" value="4FE4S_FER_1"/>
    <property type="match status" value="1"/>
</dbReference>
<evidence type="ECO:0000259" key="10">
    <source>
        <dbReference type="PROSITE" id="PS51379"/>
    </source>
</evidence>
<dbReference type="STRING" id="1619234.SAMN05421730_102929"/>
<dbReference type="PROSITE" id="PS01087">
    <property type="entry name" value="RADICAL_ACTIVATING"/>
    <property type="match status" value="1"/>
</dbReference>
<dbReference type="SFLD" id="SFLDS00029">
    <property type="entry name" value="Radical_SAM"/>
    <property type="match status" value="1"/>
</dbReference>
<keyword evidence="8" id="KW-0411">Iron-sulfur</keyword>
<evidence type="ECO:0000256" key="7">
    <source>
        <dbReference type="ARBA" id="ARBA00023004"/>
    </source>
</evidence>
<dbReference type="Pfam" id="PF04055">
    <property type="entry name" value="Radical_SAM"/>
    <property type="match status" value="1"/>
</dbReference>
<dbReference type="InterPro" id="IPR058240">
    <property type="entry name" value="rSAM_sf"/>
</dbReference>
<dbReference type="Proteomes" id="UP000199315">
    <property type="component" value="Unassembled WGS sequence"/>
</dbReference>
<dbReference type="OrthoDB" id="9782387at2"/>
<evidence type="ECO:0000256" key="4">
    <source>
        <dbReference type="ARBA" id="ARBA00022691"/>
    </source>
</evidence>
<dbReference type="GO" id="GO:0016829">
    <property type="term" value="F:lyase activity"/>
    <property type="evidence" value="ECO:0007669"/>
    <property type="project" value="UniProtKB-KW"/>
</dbReference>
<dbReference type="GO" id="GO:0046872">
    <property type="term" value="F:metal ion binding"/>
    <property type="evidence" value="ECO:0007669"/>
    <property type="project" value="UniProtKB-KW"/>
</dbReference>
<dbReference type="GO" id="GO:0051539">
    <property type="term" value="F:4 iron, 4 sulfur cluster binding"/>
    <property type="evidence" value="ECO:0007669"/>
    <property type="project" value="UniProtKB-KW"/>
</dbReference>
<dbReference type="Pfam" id="PF00037">
    <property type="entry name" value="Fer4"/>
    <property type="match status" value="1"/>
</dbReference>
<dbReference type="PIRSF" id="PIRSF000371">
    <property type="entry name" value="PFL_act_enz"/>
    <property type="match status" value="1"/>
</dbReference>
<evidence type="ECO:0000256" key="5">
    <source>
        <dbReference type="ARBA" id="ARBA00022723"/>
    </source>
</evidence>
<proteinExistence type="inferred from homology"/>
<dbReference type="InterPro" id="IPR001989">
    <property type="entry name" value="Radical_activat_CS"/>
</dbReference>